<dbReference type="PROSITE" id="PS51643">
    <property type="entry name" value="HD_CAS3"/>
    <property type="match status" value="1"/>
</dbReference>
<keyword evidence="3" id="KW-0051">Antiviral defense</keyword>
<keyword evidence="1" id="KW-0479">Metal-binding</keyword>
<evidence type="ECO:0000256" key="3">
    <source>
        <dbReference type="ARBA" id="ARBA00023118"/>
    </source>
</evidence>
<organism evidence="5 6">
    <name type="scientific">Paraglaciecola aquimarina</name>
    <dbReference type="NCBI Taxonomy" id="1235557"/>
    <lineage>
        <taxon>Bacteria</taxon>
        <taxon>Pseudomonadati</taxon>
        <taxon>Pseudomonadota</taxon>
        <taxon>Gammaproteobacteria</taxon>
        <taxon>Alteromonadales</taxon>
        <taxon>Alteromonadaceae</taxon>
        <taxon>Paraglaciecola</taxon>
    </lineage>
</organism>
<keyword evidence="2" id="KW-0378">Hydrolase</keyword>
<evidence type="ECO:0000259" key="4">
    <source>
        <dbReference type="PROSITE" id="PS51643"/>
    </source>
</evidence>
<sequence>MKDLSPSDSSIFNSFFLAHVKESNRADIQKLAVHLLEAGELAASFTAKIGLHDVGCVLGLLHDFGKYCTEFQTYIKSATGVIDQDDEEWVDHTLLKGRIDHSTAGAQYVYQKLSSFGGAGQGELCGQILALCIASHHSGLIDCLDEEGKNNFDRRINKDDARTHFSECLENADEVIKNSADTLLNVGLVQEMFQAIFKFVDKPKSGRLFSHEESFTLGVFTRFLFSCLIDADRINSAEFEEPERKILREKQQAYFDWDIAIERLEQKLASFEIENPIDVIRKKYQMNV</sequence>
<dbReference type="NCBIfam" id="TIGR01596">
    <property type="entry name" value="cas3_HD"/>
    <property type="match status" value="1"/>
</dbReference>
<dbReference type="InterPro" id="IPR006483">
    <property type="entry name" value="CRISPR-assoc_Cas3_HD"/>
</dbReference>
<reference evidence="5 6" key="1">
    <citation type="submission" date="2023-10" db="EMBL/GenBank/DDBJ databases">
        <title>Glaciecola aquimarina strain GGW-M5 nov., isolated from a coastal seawater.</title>
        <authorList>
            <person name="Bayburt H."/>
            <person name="Kim J.M."/>
            <person name="Choi B.J."/>
            <person name="Jeon C.O."/>
        </authorList>
    </citation>
    <scope>NUCLEOTIDE SEQUENCE [LARGE SCALE GENOMIC DNA]</scope>
    <source>
        <strain evidence="5 6">KCTC 32108</strain>
    </source>
</reference>
<evidence type="ECO:0000256" key="1">
    <source>
        <dbReference type="ARBA" id="ARBA00022723"/>
    </source>
</evidence>
<dbReference type="InterPro" id="IPR038257">
    <property type="entry name" value="CRISPR-assoc_Cas3_HD_sf"/>
</dbReference>
<evidence type="ECO:0000313" key="5">
    <source>
        <dbReference type="EMBL" id="MDU0355813.1"/>
    </source>
</evidence>
<comment type="caution">
    <text evidence="5">The sequence shown here is derived from an EMBL/GenBank/DDBJ whole genome shotgun (WGS) entry which is preliminary data.</text>
</comment>
<dbReference type="EMBL" id="JAWDIO010000002">
    <property type="protein sequence ID" value="MDU0355813.1"/>
    <property type="molecule type" value="Genomic_DNA"/>
</dbReference>
<evidence type="ECO:0000256" key="2">
    <source>
        <dbReference type="ARBA" id="ARBA00022801"/>
    </source>
</evidence>
<protein>
    <submittedName>
        <fullName evidence="5">CRISPR-associated endonuclease Cas3</fullName>
    </submittedName>
</protein>
<dbReference type="Pfam" id="PF18019">
    <property type="entry name" value="Cas3_HD"/>
    <property type="match status" value="1"/>
</dbReference>
<dbReference type="RefSeq" id="WP_316027333.1">
    <property type="nucleotide sequence ID" value="NZ_JAWDIO010000002.1"/>
</dbReference>
<keyword evidence="6" id="KW-1185">Reference proteome</keyword>
<accession>A0ABU3T0N1</accession>
<dbReference type="Gene3D" id="1.10.3210.30">
    <property type="match status" value="1"/>
</dbReference>
<dbReference type="GO" id="GO:0004519">
    <property type="term" value="F:endonuclease activity"/>
    <property type="evidence" value="ECO:0007669"/>
    <property type="project" value="UniProtKB-KW"/>
</dbReference>
<keyword evidence="5" id="KW-0540">Nuclease</keyword>
<gene>
    <name evidence="5" type="ORF">RS130_19685</name>
</gene>
<proteinExistence type="predicted"/>
<name>A0ABU3T0N1_9ALTE</name>
<dbReference type="CDD" id="cd09641">
    <property type="entry name" value="Cas3''_I"/>
    <property type="match status" value="1"/>
</dbReference>
<evidence type="ECO:0000313" key="6">
    <source>
        <dbReference type="Proteomes" id="UP001247805"/>
    </source>
</evidence>
<keyword evidence="5" id="KW-0255">Endonuclease</keyword>
<feature type="domain" description="HD Cas3-type" evidence="4">
    <location>
        <begin position="24"/>
        <end position="234"/>
    </location>
</feature>
<dbReference type="Proteomes" id="UP001247805">
    <property type="component" value="Unassembled WGS sequence"/>
</dbReference>